<dbReference type="GO" id="GO:0005829">
    <property type="term" value="C:cytosol"/>
    <property type="evidence" value="ECO:0007669"/>
    <property type="project" value="TreeGrafter"/>
</dbReference>
<dbReference type="SUPFAM" id="SSF52540">
    <property type="entry name" value="P-loop containing nucleoside triphosphate hydrolases"/>
    <property type="match status" value="1"/>
</dbReference>
<dbReference type="InterPro" id="IPR019591">
    <property type="entry name" value="Mrp/NBP35_ATP-bd"/>
</dbReference>
<dbReference type="VEuPathDB" id="MicrosporidiaDB:CWI39_0438p0030"/>
<keyword evidence="4" id="KW-0408">Iron</keyword>
<evidence type="ECO:0000256" key="5">
    <source>
        <dbReference type="ARBA" id="ARBA00023014"/>
    </source>
</evidence>
<reference evidence="6 7" key="1">
    <citation type="submission" date="2017-12" db="EMBL/GenBank/DDBJ databases">
        <authorList>
            <person name="Pombert J.-F."/>
            <person name="Haag K.L."/>
            <person name="Ebert D."/>
        </authorList>
    </citation>
    <scope>NUCLEOTIDE SEQUENCE [LARGE SCALE GENOMIC DNA]</scope>
    <source>
        <strain evidence="6">BE-OM-2</strain>
    </source>
</reference>
<evidence type="ECO:0000256" key="1">
    <source>
        <dbReference type="ARBA" id="ARBA00022723"/>
    </source>
</evidence>
<keyword evidence="3" id="KW-0067">ATP-binding</keyword>
<dbReference type="GO" id="GO:0046872">
    <property type="term" value="F:metal ion binding"/>
    <property type="evidence" value="ECO:0007669"/>
    <property type="project" value="UniProtKB-KW"/>
</dbReference>
<proteinExistence type="predicted"/>
<dbReference type="GO" id="GO:0005524">
    <property type="term" value="F:ATP binding"/>
    <property type="evidence" value="ECO:0007669"/>
    <property type="project" value="UniProtKB-KW"/>
</dbReference>
<gene>
    <name evidence="6" type="ORF">CWI36_0165p0030</name>
</gene>
<evidence type="ECO:0000313" key="6">
    <source>
        <dbReference type="EMBL" id="TBU08237.1"/>
    </source>
</evidence>
<dbReference type="VEuPathDB" id="MicrosporidiaDB:CWI36_0165p0030"/>
<dbReference type="InterPro" id="IPR027417">
    <property type="entry name" value="P-loop_NTPase"/>
</dbReference>
<accession>A0A4Q9LJN6</accession>
<dbReference type="CDD" id="cd02037">
    <property type="entry name" value="Mrp_NBP35"/>
    <property type="match status" value="1"/>
</dbReference>
<evidence type="ECO:0000256" key="2">
    <source>
        <dbReference type="ARBA" id="ARBA00022741"/>
    </source>
</evidence>
<organism evidence="6 7">
    <name type="scientific">Hamiltosporidium magnivora</name>
    <dbReference type="NCBI Taxonomy" id="148818"/>
    <lineage>
        <taxon>Eukaryota</taxon>
        <taxon>Fungi</taxon>
        <taxon>Fungi incertae sedis</taxon>
        <taxon>Microsporidia</taxon>
        <taxon>Dubosqiidae</taxon>
        <taxon>Hamiltosporidium</taxon>
    </lineage>
</organism>
<keyword evidence="2" id="KW-0547">Nucleotide-binding</keyword>
<evidence type="ECO:0000256" key="4">
    <source>
        <dbReference type="ARBA" id="ARBA00023004"/>
    </source>
</evidence>
<protein>
    <submittedName>
        <fullName evidence="6">NUBPL iron-transfer P-loop NTPase</fullName>
    </submittedName>
</protein>
<dbReference type="PANTHER" id="PTHR23264:SF19">
    <property type="entry name" value="CYTOSOLIC FE-S CLUSTER ASSEMBLY FACTOR NUBP2"/>
    <property type="match status" value="1"/>
</dbReference>
<sequence length="286" mass="32380">MPNWIYNRVCQIEENIFRNYKDTNVLINIQNNIKSRFISNSPILSNMGDNTTIMSGKGGVGKTSFTSLLACILQEKYKVLLLDFDICGPSLIFPFGVSGKVKKNENGFIPIKLAENLDILSMAFMIKESDSVNWRGPKKNILLEMFYNSRFFKDYDFVVVDMPPGISEEHNFLIGKDFEAVLVTTSQNLALNGVIAAYNFCIGADIKIVGLVENMSGLVCDECGTVNKIYSCKGGSLVAEQFNLIFFGFLEFEVEMFNFIDSGKLLCEYKKLKSYNKLEEVIERYF</sequence>
<dbReference type="EMBL" id="PITI01000165">
    <property type="protein sequence ID" value="TBU08237.1"/>
    <property type="molecule type" value="Genomic_DNA"/>
</dbReference>
<dbReference type="GO" id="GO:0140663">
    <property type="term" value="F:ATP-dependent FeS chaperone activity"/>
    <property type="evidence" value="ECO:0007669"/>
    <property type="project" value="InterPro"/>
</dbReference>
<comment type="caution">
    <text evidence="6">The sequence shown here is derived from an EMBL/GenBank/DDBJ whole genome shotgun (WGS) entry which is preliminary data.</text>
</comment>
<name>A0A4Q9LJN6_9MICR</name>
<dbReference type="AlphaFoldDB" id="A0A4Q9LJN6"/>
<keyword evidence="7" id="KW-1185">Reference proteome</keyword>
<evidence type="ECO:0000313" key="7">
    <source>
        <dbReference type="Proteomes" id="UP000291404"/>
    </source>
</evidence>
<dbReference type="Gene3D" id="3.40.50.300">
    <property type="entry name" value="P-loop containing nucleotide triphosphate hydrolases"/>
    <property type="match status" value="1"/>
</dbReference>
<dbReference type="PANTHER" id="PTHR23264">
    <property type="entry name" value="NUCLEOTIDE-BINDING PROTEIN NBP35 YEAST -RELATED"/>
    <property type="match status" value="1"/>
</dbReference>
<keyword evidence="1" id="KW-0479">Metal-binding</keyword>
<dbReference type="STRING" id="148818.A0A4Q9LJN6"/>
<dbReference type="Proteomes" id="UP000291404">
    <property type="component" value="Unassembled WGS sequence"/>
</dbReference>
<evidence type="ECO:0000256" key="3">
    <source>
        <dbReference type="ARBA" id="ARBA00022840"/>
    </source>
</evidence>
<keyword evidence="5" id="KW-0411">Iron-sulfur</keyword>
<dbReference type="GO" id="GO:0016226">
    <property type="term" value="P:iron-sulfur cluster assembly"/>
    <property type="evidence" value="ECO:0007669"/>
    <property type="project" value="InterPro"/>
</dbReference>
<dbReference type="Pfam" id="PF10609">
    <property type="entry name" value="ParA"/>
    <property type="match status" value="1"/>
</dbReference>
<dbReference type="GO" id="GO:0051536">
    <property type="term" value="F:iron-sulfur cluster binding"/>
    <property type="evidence" value="ECO:0007669"/>
    <property type="project" value="UniProtKB-KW"/>
</dbReference>
<dbReference type="InterPro" id="IPR033756">
    <property type="entry name" value="YlxH/NBP35"/>
</dbReference>